<feature type="signal peptide" evidence="1">
    <location>
        <begin position="1"/>
        <end position="24"/>
    </location>
</feature>
<accession>D6YTH4</accession>
<evidence type="ECO:0000313" key="2">
    <source>
        <dbReference type="EMBL" id="ADI37435.1"/>
    </source>
</evidence>
<organism evidence="2 3">
    <name type="scientific">Waddlia chondrophila (strain ATCC VR-1470 / WSU 86-1044)</name>
    <dbReference type="NCBI Taxonomy" id="716544"/>
    <lineage>
        <taxon>Bacteria</taxon>
        <taxon>Pseudomonadati</taxon>
        <taxon>Chlamydiota</taxon>
        <taxon>Chlamydiia</taxon>
        <taxon>Parachlamydiales</taxon>
        <taxon>Waddliaceae</taxon>
        <taxon>Waddlia</taxon>
    </lineage>
</organism>
<dbReference type="STRING" id="716544.wcw_0059"/>
<feature type="chain" id="PRO_5003091114" evidence="1">
    <location>
        <begin position="25"/>
        <end position="374"/>
    </location>
</feature>
<proteinExistence type="predicted"/>
<evidence type="ECO:0000256" key="1">
    <source>
        <dbReference type="SAM" id="SignalP"/>
    </source>
</evidence>
<sequence length="374" mass="41648">MMKRCFLFLSVFVCCCFFLSRVDAGNCCASQSYAPGFRETPLYRPSCCNYVDSCSYECDRQCSIEIGAEFLYRKVCLDEFNWAFTRTETTEANVTSIDLSYERLCLDDEPGVRAWLGFQPAGKESLGIYFGYVYLSGSKNDSIQQSFGNTIGTTVMHYGLFQESAGFTDIAVDWRNQYHEGEVVLGSSAFCGKNHVFLPYFGAAGIYLEQKFALDLSDPDLVFAGDAGAVDWESQYWGVGLRFGSHYKYQLGSCLAFIGRFNASLLVGENKFHNFQSVIFSSEAEELQLNISGKNKCHVVPGYSLGAGFAIEPEICGCTLSLRVGYEFNEWYNIPKHRTFSGESTVDGEVAYSDSASNRTWGSHGLFAGLSFAF</sequence>
<dbReference type="HOGENOM" id="CLU_739538_0_0_0"/>
<dbReference type="OrthoDB" id="20326at2"/>
<dbReference type="Pfam" id="PF05150">
    <property type="entry name" value="Legionella_OMP"/>
    <property type="match status" value="1"/>
</dbReference>
<reference evidence="2 3" key="1">
    <citation type="journal article" date="2010" name="PLoS ONE">
        <title>The Waddlia genome: a window into chlamydial biology.</title>
        <authorList>
            <person name="Bertelli C."/>
            <person name="Collyn F."/>
            <person name="Croxatto A."/>
            <person name="Ruckert C."/>
            <person name="Polkinghorne A."/>
            <person name="Kebbi-Beghdadi C."/>
            <person name="Goesmann A."/>
            <person name="Vaughan L."/>
            <person name="Greub G."/>
        </authorList>
    </citation>
    <scope>NUCLEOTIDE SEQUENCE [LARGE SCALE GENOMIC DNA]</scope>
    <source>
        <strain evidence="3">ATCC VR-1470 / WSU 86-1044</strain>
    </source>
</reference>
<dbReference type="AlphaFoldDB" id="D6YTH4"/>
<gene>
    <name evidence="2" type="primary">ompA1</name>
    <name evidence="2" type="ordered locus">wcw_0059</name>
</gene>
<evidence type="ECO:0000313" key="3">
    <source>
        <dbReference type="Proteomes" id="UP000001505"/>
    </source>
</evidence>
<keyword evidence="1" id="KW-0732">Signal</keyword>
<dbReference type="Proteomes" id="UP000001505">
    <property type="component" value="Chromosome"/>
</dbReference>
<name>D6YTH4_WADCW</name>
<dbReference type="KEGG" id="wch:wcw_0059"/>
<protein>
    <submittedName>
        <fullName evidence="2">Putative membrane protein</fullName>
    </submittedName>
</protein>
<dbReference type="RefSeq" id="WP_013181163.1">
    <property type="nucleotide sequence ID" value="NC_014225.1"/>
</dbReference>
<dbReference type="InterPro" id="IPR007825">
    <property type="entry name" value="Major_OMP_Legionella"/>
</dbReference>
<dbReference type="eggNOG" id="ENOG5030JXG">
    <property type="taxonomic scope" value="Bacteria"/>
</dbReference>
<dbReference type="EMBL" id="CP001928">
    <property type="protein sequence ID" value="ADI37435.1"/>
    <property type="molecule type" value="Genomic_DNA"/>
</dbReference>
<keyword evidence="3" id="KW-1185">Reference proteome</keyword>